<reference evidence="1" key="2">
    <citation type="submission" date="2021-03" db="EMBL/GenBank/DDBJ databases">
        <authorList>
            <person name="Valentovich L.N."/>
            <person name="Akhremchuk A.E."/>
            <person name="Miamin V.E."/>
        </authorList>
    </citation>
    <scope>NUCLEOTIDE SEQUENCE</scope>
    <source>
        <strain evidence="1">3prime</strain>
    </source>
</reference>
<accession>A0A8B6UXE2</accession>
<reference evidence="1" key="1">
    <citation type="book" date="2019" name="MICROBIAL BIOTECHNOLOGY" publisher="Unknown Publisher">
        <title>Optimization of recombineering for directed mutagenesis of bacteria Pseudomonas corrugata 3'.</title>
        <authorList>
            <person name="Buinitskaja S.V."/>
            <person name="Pilipenok N."/>
            <person name="Valentovich L.N."/>
        </authorList>
    </citation>
    <scope>NUCLEOTIDE SEQUENCE</scope>
    <source>
        <strain evidence="1">3prime</strain>
    </source>
</reference>
<proteinExistence type="predicted"/>
<dbReference type="AlphaFoldDB" id="A0A8B6UXE2"/>
<dbReference type="EMBL" id="CP072011">
    <property type="protein sequence ID" value="QTH16569.1"/>
    <property type="molecule type" value="Genomic_DNA"/>
</dbReference>
<dbReference type="Proteomes" id="UP000663914">
    <property type="component" value="Chromosome"/>
</dbReference>
<name>A0A8B6UXE2_9PSED</name>
<evidence type="ECO:0000313" key="2">
    <source>
        <dbReference type="Proteomes" id="UP000663914"/>
    </source>
</evidence>
<sequence length="63" mass="6615">MDATAVQEPAFEPPSQSLIETALRAASLCATPSRASCPCLPPVLLLPASVRHLAVWVNSMAAR</sequence>
<organism evidence="1 2">
    <name type="scientific">Pseudomonas corrugata</name>
    <dbReference type="NCBI Taxonomy" id="47879"/>
    <lineage>
        <taxon>Bacteria</taxon>
        <taxon>Pseudomonadati</taxon>
        <taxon>Pseudomonadota</taxon>
        <taxon>Gammaproteobacteria</taxon>
        <taxon>Pseudomonadales</taxon>
        <taxon>Pseudomonadaceae</taxon>
        <taxon>Pseudomonas</taxon>
    </lineage>
</organism>
<dbReference type="GeneID" id="55647981"/>
<gene>
    <name evidence="1" type="ORF">C4C32_11965</name>
</gene>
<protein>
    <submittedName>
        <fullName evidence="1">Uncharacterized protein</fullName>
    </submittedName>
</protein>
<dbReference type="OrthoDB" id="9922515at2"/>
<evidence type="ECO:0000313" key="1">
    <source>
        <dbReference type="EMBL" id="QTH16569.1"/>
    </source>
</evidence>
<dbReference type="RefSeq" id="WP_147460431.1">
    <property type="nucleotide sequence ID" value="NZ_CP014262.1"/>
</dbReference>